<protein>
    <submittedName>
        <fullName evidence="1">Uncharacterized protein</fullName>
    </submittedName>
</protein>
<proteinExistence type="predicted"/>
<name>A0ABS4GAA4_9FIRM</name>
<reference evidence="1 2" key="1">
    <citation type="submission" date="2021-03" db="EMBL/GenBank/DDBJ databases">
        <title>Genomic Encyclopedia of Type Strains, Phase IV (KMG-IV): sequencing the most valuable type-strain genomes for metagenomic binning, comparative biology and taxonomic classification.</title>
        <authorList>
            <person name="Goeker M."/>
        </authorList>
    </citation>
    <scope>NUCLEOTIDE SEQUENCE [LARGE SCALE GENOMIC DNA]</scope>
    <source>
        <strain evidence="1 2">DSM 24004</strain>
    </source>
</reference>
<gene>
    <name evidence="1" type="ORF">J2Z76_000479</name>
</gene>
<dbReference type="RefSeq" id="WP_209510375.1">
    <property type="nucleotide sequence ID" value="NZ_JAGGKS010000001.1"/>
</dbReference>
<comment type="caution">
    <text evidence="1">The sequence shown here is derived from an EMBL/GenBank/DDBJ whole genome shotgun (WGS) entry which is preliminary data.</text>
</comment>
<organism evidence="1 2">
    <name type="scientific">Sedimentibacter acidaminivorans</name>
    <dbReference type="NCBI Taxonomy" id="913099"/>
    <lineage>
        <taxon>Bacteria</taxon>
        <taxon>Bacillati</taxon>
        <taxon>Bacillota</taxon>
        <taxon>Tissierellia</taxon>
        <taxon>Sedimentibacter</taxon>
    </lineage>
</organism>
<dbReference type="Proteomes" id="UP001519342">
    <property type="component" value="Unassembled WGS sequence"/>
</dbReference>
<dbReference type="EMBL" id="JAGGKS010000001">
    <property type="protein sequence ID" value="MBP1924626.1"/>
    <property type="molecule type" value="Genomic_DNA"/>
</dbReference>
<keyword evidence="2" id="KW-1185">Reference proteome</keyword>
<evidence type="ECO:0000313" key="2">
    <source>
        <dbReference type="Proteomes" id="UP001519342"/>
    </source>
</evidence>
<evidence type="ECO:0000313" key="1">
    <source>
        <dbReference type="EMBL" id="MBP1924626.1"/>
    </source>
</evidence>
<sequence>MAKQVNDTKIELAITKLYIKDLESLIKKCEKPVSKEIERRKQKLDKLKCEYETYEDAQTGYGFGEITQTEFERLQDFFISKETQEEEKSVKELYLKFLKQTLNRECRNLNYLEEELKEVK</sequence>
<accession>A0ABS4GAA4</accession>